<evidence type="ECO:0000256" key="1">
    <source>
        <dbReference type="ARBA" id="ARBA00004651"/>
    </source>
</evidence>
<feature type="transmembrane region" description="Helical" evidence="9">
    <location>
        <begin position="298"/>
        <end position="324"/>
    </location>
</feature>
<dbReference type="GO" id="GO:0005886">
    <property type="term" value="C:plasma membrane"/>
    <property type="evidence" value="ECO:0007669"/>
    <property type="project" value="UniProtKB-SubCell"/>
</dbReference>
<evidence type="ECO:0000256" key="7">
    <source>
        <dbReference type="ARBA" id="ARBA00024348"/>
    </source>
</evidence>
<dbReference type="EMBL" id="VCGU01000009">
    <property type="protein sequence ID" value="TRY71018.1"/>
    <property type="molecule type" value="Genomic_DNA"/>
</dbReference>
<feature type="transmembrane region" description="Helical" evidence="9">
    <location>
        <begin position="56"/>
        <end position="77"/>
    </location>
</feature>
<dbReference type="Proteomes" id="UP000318571">
    <property type="component" value="Chromosome 9"/>
</dbReference>
<dbReference type="CDD" id="cd17358">
    <property type="entry name" value="MFS_GLUT6_8_Class3_like"/>
    <property type="match status" value="1"/>
</dbReference>
<dbReference type="AlphaFoldDB" id="A0A553P011"/>
<feature type="transmembrane region" description="Helical" evidence="9">
    <location>
        <begin position="336"/>
        <end position="355"/>
    </location>
</feature>
<dbReference type="GO" id="GO:0051119">
    <property type="term" value="F:sugar transmembrane transporter activity"/>
    <property type="evidence" value="ECO:0007669"/>
    <property type="project" value="InterPro"/>
</dbReference>
<feature type="transmembrane region" description="Helical" evidence="9">
    <location>
        <begin position="212"/>
        <end position="230"/>
    </location>
</feature>
<dbReference type="STRING" id="6832.A0A553P011"/>
<evidence type="ECO:0000256" key="9">
    <source>
        <dbReference type="SAM" id="Phobius"/>
    </source>
</evidence>
<dbReference type="InterPro" id="IPR003663">
    <property type="entry name" value="Sugar/inositol_transpt"/>
</dbReference>
<keyword evidence="5 9" id="KW-0472">Membrane</keyword>
<dbReference type="SUPFAM" id="SSF103473">
    <property type="entry name" value="MFS general substrate transporter"/>
    <property type="match status" value="1"/>
</dbReference>
<reference evidence="11 12" key="1">
    <citation type="journal article" date="2018" name="Nat. Ecol. Evol.">
        <title>Genomic signatures of mitonuclear coevolution across populations of Tigriopus californicus.</title>
        <authorList>
            <person name="Barreto F.S."/>
            <person name="Watson E.T."/>
            <person name="Lima T.G."/>
            <person name="Willett C.S."/>
            <person name="Edmands S."/>
            <person name="Li W."/>
            <person name="Burton R.S."/>
        </authorList>
    </citation>
    <scope>NUCLEOTIDE SEQUENCE [LARGE SCALE GENOMIC DNA]</scope>
    <source>
        <strain evidence="11 12">San Diego</strain>
    </source>
</reference>
<feature type="transmembrane region" description="Helical" evidence="9">
    <location>
        <begin position="362"/>
        <end position="384"/>
    </location>
</feature>
<feature type="transmembrane region" description="Helical" evidence="9">
    <location>
        <begin position="185"/>
        <end position="206"/>
    </location>
</feature>
<comment type="caution">
    <text evidence="11">The sequence shown here is derived from an EMBL/GenBank/DDBJ whole genome shotgun (WGS) entry which is preliminary data.</text>
</comment>
<feature type="transmembrane region" description="Helical" evidence="9">
    <location>
        <begin position="465"/>
        <end position="484"/>
    </location>
</feature>
<feature type="transmembrane region" description="Helical" evidence="9">
    <location>
        <begin position="431"/>
        <end position="453"/>
    </location>
</feature>
<dbReference type="OMA" id="KWTVIIG"/>
<evidence type="ECO:0000313" key="12">
    <source>
        <dbReference type="Proteomes" id="UP000318571"/>
    </source>
</evidence>
<evidence type="ECO:0000256" key="8">
    <source>
        <dbReference type="RuleBase" id="RU003346"/>
    </source>
</evidence>
<dbReference type="PANTHER" id="PTHR48021">
    <property type="match status" value="1"/>
</dbReference>
<dbReference type="InterPro" id="IPR044775">
    <property type="entry name" value="MFS_ERD6/Tret1-like"/>
</dbReference>
<evidence type="ECO:0000256" key="2">
    <source>
        <dbReference type="ARBA" id="ARBA00022475"/>
    </source>
</evidence>
<evidence type="ECO:0000256" key="4">
    <source>
        <dbReference type="ARBA" id="ARBA00022989"/>
    </source>
</evidence>
<evidence type="ECO:0000259" key="10">
    <source>
        <dbReference type="PROSITE" id="PS50850"/>
    </source>
</evidence>
<dbReference type="PANTHER" id="PTHR48021:SF1">
    <property type="entry name" value="GH07001P-RELATED"/>
    <property type="match status" value="1"/>
</dbReference>
<keyword evidence="2" id="KW-1003">Cell membrane</keyword>
<evidence type="ECO:0000256" key="6">
    <source>
        <dbReference type="ARBA" id="ARBA00023180"/>
    </source>
</evidence>
<dbReference type="PRINTS" id="PR00171">
    <property type="entry name" value="SUGRTRNSPORT"/>
</dbReference>
<dbReference type="PROSITE" id="PS50850">
    <property type="entry name" value="MFS"/>
    <property type="match status" value="1"/>
</dbReference>
<evidence type="ECO:0000256" key="3">
    <source>
        <dbReference type="ARBA" id="ARBA00022692"/>
    </source>
</evidence>
<dbReference type="InterPro" id="IPR005828">
    <property type="entry name" value="MFS_sugar_transport-like"/>
</dbReference>
<feature type="transmembrane region" description="Helical" evidence="9">
    <location>
        <begin position="127"/>
        <end position="145"/>
    </location>
</feature>
<comment type="similarity">
    <text evidence="7">Belongs to the major facilitator superfamily. Sugar transporter (TC 2.A.1.1) family. Trehalose transporter subfamily.</text>
</comment>
<dbReference type="InterPro" id="IPR020846">
    <property type="entry name" value="MFS_dom"/>
</dbReference>
<dbReference type="OrthoDB" id="6480153at2759"/>
<evidence type="ECO:0000256" key="5">
    <source>
        <dbReference type="ARBA" id="ARBA00023136"/>
    </source>
</evidence>
<keyword evidence="8" id="KW-0813">Transport</keyword>
<keyword evidence="12" id="KW-1185">Reference proteome</keyword>
<name>A0A553P011_TIGCA</name>
<dbReference type="NCBIfam" id="TIGR00879">
    <property type="entry name" value="SP"/>
    <property type="match status" value="1"/>
</dbReference>
<feature type="transmembrane region" description="Helical" evidence="9">
    <location>
        <begin position="151"/>
        <end position="173"/>
    </location>
</feature>
<dbReference type="InterPro" id="IPR036259">
    <property type="entry name" value="MFS_trans_sf"/>
</dbReference>
<keyword evidence="4 9" id="KW-1133">Transmembrane helix</keyword>
<dbReference type="Pfam" id="PF00083">
    <property type="entry name" value="Sugar_tr"/>
    <property type="match status" value="1"/>
</dbReference>
<dbReference type="InterPro" id="IPR050549">
    <property type="entry name" value="MFS_Trehalose_Transporter"/>
</dbReference>
<organism evidence="11 12">
    <name type="scientific">Tigriopus californicus</name>
    <name type="common">Marine copepod</name>
    <dbReference type="NCBI Taxonomy" id="6832"/>
    <lineage>
        <taxon>Eukaryota</taxon>
        <taxon>Metazoa</taxon>
        <taxon>Ecdysozoa</taxon>
        <taxon>Arthropoda</taxon>
        <taxon>Crustacea</taxon>
        <taxon>Multicrustacea</taxon>
        <taxon>Hexanauplia</taxon>
        <taxon>Copepoda</taxon>
        <taxon>Harpacticoida</taxon>
        <taxon>Harpacticidae</taxon>
        <taxon>Tigriopus</taxon>
    </lineage>
</organism>
<accession>A0A553P011</accession>
<protein>
    <recommendedName>
        <fullName evidence="10">Major facilitator superfamily (MFS) profile domain-containing protein</fullName>
    </recommendedName>
</protein>
<keyword evidence="6" id="KW-0325">Glycoprotein</keyword>
<dbReference type="Gene3D" id="1.20.1250.20">
    <property type="entry name" value="MFS general substrate transporter like domains"/>
    <property type="match status" value="1"/>
</dbReference>
<sequence length="501" mass="54577">MSHDDLRPLVSGDYDLYGDEEQKFGILGDSASVLVTAKASDGASRALDKVSVRRQIWATLGFCLGGFAMGNTLGWSSTALPELESSTSPILVSQSDGAFIGALVCLGALFQGPTTGYLMVRFGRRATMILNCVPLIGGWMLIISAKSVWMLFLGRFVTGFAIGSFSVIAPVYIGEIASPGIRGALGTCFQMMVVFGIFVMFVVGAYVSWKSLAIFSVGTTLVLILVVYSLQDSPTSYMMRSRPDLARKALVWLRNSADIEEEIYAIQKSVHDMRQNGNGRIRMFNIFFIKDPTVRKPLFLCMFLAMSQQLSGINAVMTFTVSIFQSSGASVDPNTATIIIGGIQLVSTLLSSFTVNRVGRKTTLIVTLAIMALSLISFGTFFYLNQNRISTSVNLGWLPLLSLGLFIISFSFGPGPLVWLMLGELLSPKIVGVAGGVASITTWGLAFSVTLGFPFMVKYLGDFGTYWLFSVFCIVSVLVVIRYLPETRNKTLREIQDSFTK</sequence>
<dbReference type="FunFam" id="1.20.1250.20:FF:000055">
    <property type="entry name" value="Facilitated trehalose transporter Tret1-2 homolog"/>
    <property type="match status" value="1"/>
</dbReference>
<feature type="domain" description="Major facilitator superfamily (MFS) profile" evidence="10">
    <location>
        <begin position="54"/>
        <end position="488"/>
    </location>
</feature>
<evidence type="ECO:0000313" key="11">
    <source>
        <dbReference type="EMBL" id="TRY71018.1"/>
    </source>
</evidence>
<proteinExistence type="inferred from homology"/>
<comment type="subcellular location">
    <subcellularLocation>
        <location evidence="1">Cell membrane</location>
        <topology evidence="1">Multi-pass membrane protein</topology>
    </subcellularLocation>
</comment>
<keyword evidence="3 9" id="KW-0812">Transmembrane</keyword>
<feature type="transmembrane region" description="Helical" evidence="9">
    <location>
        <begin position="97"/>
        <end position="120"/>
    </location>
</feature>
<feature type="transmembrane region" description="Helical" evidence="9">
    <location>
        <begin position="396"/>
        <end position="419"/>
    </location>
</feature>
<gene>
    <name evidence="11" type="ORF">TCAL_10835</name>
</gene>
<dbReference type="PROSITE" id="PS00217">
    <property type="entry name" value="SUGAR_TRANSPORT_2"/>
    <property type="match status" value="1"/>
</dbReference>
<dbReference type="InterPro" id="IPR005829">
    <property type="entry name" value="Sugar_transporter_CS"/>
</dbReference>